<name>A0A147DBM6_9HYPH</name>
<sequence length="522" mass="57305">MEEFAGHKMRRDKIWSKRAPWNKIYQDAYEFAIPHRRPGGDGTAKNPVDRLFDMTATTSVMYFAGSLQRDLFPAGQQPFTLQSGPLAKLKLGSGAAKLDRELEKIATSMYPFFLTGDWDMAVHELCIDLGVGTGAILPVKGTAQQPVVFVAIPFDEIAVGTDGYGKVNFVSWRQKMERQALVEAFPQGDYPDDFKAPAKAYEEVEVYQDFVALTGGNKFGWDFRVSMNNHSRFVASSWSKTQPIAVPRYYRVPGEAYGRGPVLLALPSIKTLNKAQELALKAAAIQMLGIWAYRAGGTFNPDTVRVGPGEFWPMQSTGGILGPDVSRIDPASGRMDVSRMVIGELQQQIKQTLFDVRLPEYQGTPRAASEIAARLQQKAETHIGAFGRLTNEIMPVIAPRVAEILFDLGFLGAPINIDQFLIATAVQSPMAAALNGERLASIATYTEMVGAIAGPDKVPLYVHIDKVLDRIGEGLHIDKALIPDEDERQQIQSDMQAQQTQNVLTQVVQDAAPGVIEGAMAE</sequence>
<dbReference type="InterPro" id="IPR020991">
    <property type="entry name" value="Connector_podovirus"/>
</dbReference>
<proteinExistence type="predicted"/>
<evidence type="ECO:0000256" key="2">
    <source>
        <dbReference type="ARBA" id="ARBA00022612"/>
    </source>
</evidence>
<keyword evidence="3" id="KW-0231">Viral genome packaging</keyword>
<evidence type="ECO:0000313" key="4">
    <source>
        <dbReference type="EMBL" id="KTR08572.1"/>
    </source>
</evidence>
<reference evidence="4 5" key="1">
    <citation type="journal article" date="2016" name="Front. Microbiol.">
        <title>Genomic Resource of Rice Seed Associated Bacteria.</title>
        <authorList>
            <person name="Midha S."/>
            <person name="Bansal K."/>
            <person name="Sharma S."/>
            <person name="Kumar N."/>
            <person name="Patil P.P."/>
            <person name="Chaudhry V."/>
            <person name="Patil P.B."/>
        </authorList>
    </citation>
    <scope>NUCLEOTIDE SEQUENCE [LARGE SCALE GENOMIC DNA]</scope>
    <source>
        <strain evidence="4 5">NS365</strain>
    </source>
</reference>
<keyword evidence="5" id="KW-1185">Reference proteome</keyword>
<dbReference type="AlphaFoldDB" id="A0A147DBM6"/>
<dbReference type="PATRIC" id="fig|401562.4.peg.231"/>
<evidence type="ECO:0000256" key="1">
    <source>
        <dbReference type="ARBA" id="ARBA00004328"/>
    </source>
</evidence>
<evidence type="ECO:0000313" key="5">
    <source>
        <dbReference type="Proteomes" id="UP000078529"/>
    </source>
</evidence>
<dbReference type="EMBL" id="LDQA01000001">
    <property type="protein sequence ID" value="KTR08572.1"/>
    <property type="molecule type" value="Genomic_DNA"/>
</dbReference>
<gene>
    <name evidence="4" type="ORF">NS365_01150</name>
</gene>
<dbReference type="RefSeq" id="WP_058598430.1">
    <property type="nucleotide sequence ID" value="NZ_LDQA01000001.1"/>
</dbReference>
<comment type="subcellular location">
    <subcellularLocation>
        <location evidence="1">Virion</location>
    </subcellularLocation>
</comment>
<accession>A0A147DBM6</accession>
<organism evidence="4 5">
    <name type="scientific">Aureimonas ureilytica</name>
    <dbReference type="NCBI Taxonomy" id="401562"/>
    <lineage>
        <taxon>Bacteria</taxon>
        <taxon>Pseudomonadati</taxon>
        <taxon>Pseudomonadota</taxon>
        <taxon>Alphaproteobacteria</taxon>
        <taxon>Hyphomicrobiales</taxon>
        <taxon>Aurantimonadaceae</taxon>
        <taxon>Aureimonas</taxon>
    </lineage>
</organism>
<comment type="caution">
    <text evidence="4">The sequence shown here is derived from an EMBL/GenBank/DDBJ whole genome shotgun (WGS) entry which is preliminary data.</text>
</comment>
<evidence type="ECO:0000256" key="3">
    <source>
        <dbReference type="ARBA" id="ARBA00023219"/>
    </source>
</evidence>
<dbReference type="Proteomes" id="UP000078529">
    <property type="component" value="Unassembled WGS sequence"/>
</dbReference>
<protein>
    <submittedName>
        <fullName evidence="4">Uncharacterized protein</fullName>
    </submittedName>
</protein>
<dbReference type="Pfam" id="PF12236">
    <property type="entry name" value="Head-tail_con"/>
    <property type="match status" value="1"/>
</dbReference>
<keyword evidence="2" id="KW-1188">Viral release from host cell</keyword>